<reference evidence="5 6" key="1">
    <citation type="submission" date="2023-07" db="EMBL/GenBank/DDBJ databases">
        <title>Genomic Encyclopedia of Type Strains, Phase IV (KMG-IV): sequencing the most valuable type-strain genomes for metagenomic binning, comparative biology and taxonomic classification.</title>
        <authorList>
            <person name="Goeker M."/>
        </authorList>
    </citation>
    <scope>NUCLEOTIDE SEQUENCE [LARGE SCALE GENOMIC DNA]</scope>
    <source>
        <strain evidence="5 6">DSM 100301</strain>
    </source>
</reference>
<accession>A0ABU0IKN2</accession>
<evidence type="ECO:0000313" key="5">
    <source>
        <dbReference type="EMBL" id="MDQ0457806.1"/>
    </source>
</evidence>
<dbReference type="SUPFAM" id="SSF49482">
    <property type="entry name" value="Aromatic compound dioxygenase"/>
    <property type="match status" value="1"/>
</dbReference>
<dbReference type="CDD" id="cd03463">
    <property type="entry name" value="3_4-PCD_alpha"/>
    <property type="match status" value="1"/>
</dbReference>
<evidence type="ECO:0000256" key="3">
    <source>
        <dbReference type="ARBA" id="ARBA00023002"/>
    </source>
</evidence>
<dbReference type="InterPro" id="IPR015889">
    <property type="entry name" value="Intradiol_dOase_core"/>
</dbReference>
<dbReference type="InterPro" id="IPR050770">
    <property type="entry name" value="Intradiol_RC_Dioxygenase"/>
</dbReference>
<keyword evidence="6" id="KW-1185">Reference proteome</keyword>
<comment type="caution">
    <text evidence="5">The sequence shown here is derived from an EMBL/GenBank/DDBJ whole genome shotgun (WGS) entry which is preliminary data.</text>
</comment>
<dbReference type="InterPro" id="IPR000627">
    <property type="entry name" value="Intradiol_dOase_C"/>
</dbReference>
<dbReference type="Pfam" id="PF00775">
    <property type="entry name" value="Dioxygenase_C"/>
    <property type="match status" value="1"/>
</dbReference>
<feature type="domain" description="Intradiol ring-cleavage dioxygenases" evidence="4">
    <location>
        <begin position="56"/>
        <end position="84"/>
    </location>
</feature>
<dbReference type="RefSeq" id="WP_307159908.1">
    <property type="nucleotide sequence ID" value="NZ_JAUSWH010000018.1"/>
</dbReference>
<dbReference type="NCBIfam" id="TIGR02423">
    <property type="entry name" value="protocat_alph"/>
    <property type="match status" value="1"/>
</dbReference>
<proteinExistence type="inferred from homology"/>
<keyword evidence="3 5" id="KW-0560">Oxidoreductase</keyword>
<dbReference type="Proteomes" id="UP001235269">
    <property type="component" value="Unassembled WGS sequence"/>
</dbReference>
<keyword evidence="2" id="KW-0223">Dioxygenase</keyword>
<sequence>MVQPLGYLKESPSQTAGPYVHIGLTPNFCGIEGVFEKDLGAGPLYNEKTKGERITVRGFVIDGGGNTLKDALVEIWQADADGLYNSPSETRGSADPNFLGWGRCPGDMATGEFVFETIKPGPVPFAGGKLMAPHITFWVVARGINIGLQTRMYFPEEEAANAADPVLARIEHKNRIPTLIAKKEGSTYTFDIRLQGEGETVFFDI</sequence>
<dbReference type="InterPro" id="IPR012786">
    <property type="entry name" value="Protocat_dOase_a"/>
</dbReference>
<evidence type="ECO:0000256" key="1">
    <source>
        <dbReference type="ARBA" id="ARBA00007825"/>
    </source>
</evidence>
<dbReference type="Gene3D" id="2.60.130.10">
    <property type="entry name" value="Aromatic compound dioxygenase"/>
    <property type="match status" value="1"/>
</dbReference>
<dbReference type="GO" id="GO:0018578">
    <property type="term" value="F:protocatechuate 3,4-dioxygenase activity"/>
    <property type="evidence" value="ECO:0007669"/>
    <property type="project" value="UniProtKB-EC"/>
</dbReference>
<evidence type="ECO:0000256" key="2">
    <source>
        <dbReference type="ARBA" id="ARBA00022964"/>
    </source>
</evidence>
<organism evidence="5 6">
    <name type="scientific">Rhizobium paknamense</name>
    <dbReference type="NCBI Taxonomy" id="1206817"/>
    <lineage>
        <taxon>Bacteria</taxon>
        <taxon>Pseudomonadati</taxon>
        <taxon>Pseudomonadota</taxon>
        <taxon>Alphaproteobacteria</taxon>
        <taxon>Hyphomicrobiales</taxon>
        <taxon>Rhizobiaceae</taxon>
        <taxon>Rhizobium/Agrobacterium group</taxon>
        <taxon>Rhizobium</taxon>
    </lineage>
</organism>
<dbReference type="PANTHER" id="PTHR33711:SF9">
    <property type="entry name" value="PROTOCATECHUATE 3,4-DIOXYGENASE ALPHA CHAIN"/>
    <property type="match status" value="1"/>
</dbReference>
<dbReference type="EMBL" id="JAUSWH010000018">
    <property type="protein sequence ID" value="MDQ0457806.1"/>
    <property type="molecule type" value="Genomic_DNA"/>
</dbReference>
<protein>
    <submittedName>
        <fullName evidence="5">Protocatechuate 3,4-dioxygenase alpha subunit</fullName>
        <ecNumber evidence="5">1.13.11.3</ecNumber>
    </submittedName>
</protein>
<gene>
    <name evidence="5" type="ORF">QO005_004164</name>
</gene>
<comment type="similarity">
    <text evidence="1">Belongs to the intradiol ring-cleavage dioxygenase family.</text>
</comment>
<evidence type="ECO:0000259" key="4">
    <source>
        <dbReference type="PROSITE" id="PS00083"/>
    </source>
</evidence>
<name>A0ABU0IKN2_9HYPH</name>
<dbReference type="EC" id="1.13.11.3" evidence="5"/>
<dbReference type="PROSITE" id="PS00083">
    <property type="entry name" value="INTRADIOL_DIOXYGENAS"/>
    <property type="match status" value="1"/>
</dbReference>
<dbReference type="PANTHER" id="PTHR33711">
    <property type="entry name" value="DIOXYGENASE, PUTATIVE (AFU_ORTHOLOGUE AFUA_2G02910)-RELATED"/>
    <property type="match status" value="1"/>
</dbReference>
<evidence type="ECO:0000313" key="6">
    <source>
        <dbReference type="Proteomes" id="UP001235269"/>
    </source>
</evidence>